<dbReference type="EMBL" id="FRAC01000006">
    <property type="protein sequence ID" value="SHJ64386.1"/>
    <property type="molecule type" value="Genomic_DNA"/>
</dbReference>
<feature type="domain" description="BIG2" evidence="2">
    <location>
        <begin position="257"/>
        <end position="328"/>
    </location>
</feature>
<feature type="chain" id="PRO_5012748355" evidence="1">
    <location>
        <begin position="28"/>
        <end position="333"/>
    </location>
</feature>
<dbReference type="OrthoDB" id="2068322at2"/>
<evidence type="ECO:0000256" key="1">
    <source>
        <dbReference type="SAM" id="SignalP"/>
    </source>
</evidence>
<feature type="signal peptide" evidence="1">
    <location>
        <begin position="1"/>
        <end position="27"/>
    </location>
</feature>
<dbReference type="Proteomes" id="UP000184386">
    <property type="component" value="Unassembled WGS sequence"/>
</dbReference>
<dbReference type="Gene3D" id="2.60.40.1080">
    <property type="match status" value="4"/>
</dbReference>
<keyword evidence="4" id="KW-1185">Reference proteome</keyword>
<name>A0A1M6KZV1_9FIRM</name>
<reference evidence="3 4" key="1">
    <citation type="submission" date="2016-11" db="EMBL/GenBank/DDBJ databases">
        <authorList>
            <person name="Jaros S."/>
            <person name="Januszkiewicz K."/>
            <person name="Wedrychowicz H."/>
        </authorList>
    </citation>
    <scope>NUCLEOTIDE SEQUENCE [LARGE SCALE GENOMIC DNA]</scope>
    <source>
        <strain evidence="3 4">DSM 15929</strain>
    </source>
</reference>
<organism evidence="3 4">
    <name type="scientific">Anaerocolumna jejuensis DSM 15929</name>
    <dbReference type="NCBI Taxonomy" id="1121322"/>
    <lineage>
        <taxon>Bacteria</taxon>
        <taxon>Bacillati</taxon>
        <taxon>Bacillota</taxon>
        <taxon>Clostridia</taxon>
        <taxon>Lachnospirales</taxon>
        <taxon>Lachnospiraceae</taxon>
        <taxon>Anaerocolumna</taxon>
    </lineage>
</organism>
<sequence length="333" mass="35058">MSSSKKILISILLCTALIFLPATQLQADTFDTIPFVIISEYNTTLNIGDEFQIYAVTSNGSLPTFKSSNSKVASVSTYGSITAKSAGTVTITAKINKAEAACRITVRKTTVDIQASKTSIEAGETLTLSAQTSNSSPVIWKSSPKSIAVIDENGVVTGKKPGKATITATANKSTASITITVKAPLISLNRTSLSLYRGQTFLLSAVVSSKLTPSWRTNKKSVATVAENGLVTAQKHGTAIITAVVSGVTKTCTINVRQPEITFDTYNITIKKGEQKKLNAAVSSGNTPVWSSSNLNVASVDASGNITGMQKGKAYVYAAEDGIKIRCTVNITE</sequence>
<proteinExistence type="predicted"/>
<evidence type="ECO:0000313" key="4">
    <source>
        <dbReference type="Proteomes" id="UP000184386"/>
    </source>
</evidence>
<feature type="domain" description="BIG2" evidence="2">
    <location>
        <begin position="32"/>
        <end position="105"/>
    </location>
</feature>
<feature type="domain" description="BIG2" evidence="2">
    <location>
        <begin position="182"/>
        <end position="255"/>
    </location>
</feature>
<dbReference type="InterPro" id="IPR003343">
    <property type="entry name" value="Big_2"/>
</dbReference>
<evidence type="ECO:0000259" key="2">
    <source>
        <dbReference type="SMART" id="SM00635"/>
    </source>
</evidence>
<feature type="domain" description="BIG2" evidence="2">
    <location>
        <begin position="107"/>
        <end position="180"/>
    </location>
</feature>
<dbReference type="InterPro" id="IPR008964">
    <property type="entry name" value="Invasin/intimin_cell_adhesion"/>
</dbReference>
<protein>
    <submittedName>
        <fullName evidence="3">Ig-like domain (Group 2)</fullName>
    </submittedName>
</protein>
<keyword evidence="1" id="KW-0732">Signal</keyword>
<dbReference type="RefSeq" id="WP_073272794.1">
    <property type="nucleotide sequence ID" value="NZ_FRAC01000006.1"/>
</dbReference>
<gene>
    <name evidence="3" type="ORF">SAMN02745136_00639</name>
</gene>
<dbReference type="Pfam" id="PF02368">
    <property type="entry name" value="Big_2"/>
    <property type="match status" value="4"/>
</dbReference>
<evidence type="ECO:0000313" key="3">
    <source>
        <dbReference type="EMBL" id="SHJ64386.1"/>
    </source>
</evidence>
<accession>A0A1M6KZV1</accession>
<dbReference type="SUPFAM" id="SSF49373">
    <property type="entry name" value="Invasin/intimin cell-adhesion fragments"/>
    <property type="match status" value="4"/>
</dbReference>
<dbReference type="SMART" id="SM00635">
    <property type="entry name" value="BID_2"/>
    <property type="match status" value="4"/>
</dbReference>
<dbReference type="AlphaFoldDB" id="A0A1M6KZV1"/>
<dbReference type="STRING" id="1121322.SAMN02745136_00639"/>